<dbReference type="InterPro" id="IPR007367">
    <property type="entry name" value="DUF433"/>
</dbReference>
<dbReference type="AlphaFoldDB" id="A0A345HPM6"/>
<dbReference type="OrthoDB" id="5147072at2"/>
<reference evidence="2" key="1">
    <citation type="submission" date="2018-07" db="EMBL/GenBank/DDBJ databases">
        <authorList>
            <person name="Zhao J."/>
        </authorList>
    </citation>
    <scope>NUCLEOTIDE SEQUENCE [LARGE SCALE GENOMIC DNA]</scope>
    <source>
        <strain evidence="2">GSSD-12</strain>
    </source>
</reference>
<dbReference type="Pfam" id="PF04255">
    <property type="entry name" value="DUF433"/>
    <property type="match status" value="1"/>
</dbReference>
<protein>
    <submittedName>
        <fullName evidence="1">DUF433 domain-containing protein</fullName>
    </submittedName>
</protein>
<dbReference type="RefSeq" id="WP_114659990.1">
    <property type="nucleotide sequence ID" value="NZ_CP031194.1"/>
</dbReference>
<dbReference type="Proteomes" id="UP000253868">
    <property type="component" value="Chromosome"/>
</dbReference>
<name>A0A345HPM6_9ACTN</name>
<gene>
    <name evidence="1" type="ORF">DVK44_14070</name>
</gene>
<dbReference type="InterPro" id="IPR036388">
    <property type="entry name" value="WH-like_DNA-bd_sf"/>
</dbReference>
<accession>A0A345HPM6</accession>
<sequence length="224" mass="23818">MSYEPKLAAALSGATMAQLSHWRHGSGAGSAVLVPEISATRPILYSFRDVVALRTCVRLRQETSLQRIRRAVDSLREDLGEREHLSAYQLVTDGGTVYLADPDHAVDLIGHKGGKSNLVIHQLVDVLAPFYRNGRHIPDLLSPRPDVAVDPSVRGGEPVIRGTRIPAAEVAALIRDGIPPEQIADFYPGVSAGAALEATDFTDYVDSYTGTPTGVGAGASRGAA</sequence>
<dbReference type="InterPro" id="IPR009057">
    <property type="entry name" value="Homeodomain-like_sf"/>
</dbReference>
<evidence type="ECO:0000313" key="2">
    <source>
        <dbReference type="Proteomes" id="UP000253868"/>
    </source>
</evidence>
<proteinExistence type="predicted"/>
<dbReference type="KEGG" id="spad:DVK44_14070"/>
<dbReference type="Gene3D" id="1.10.10.10">
    <property type="entry name" value="Winged helix-like DNA-binding domain superfamily/Winged helix DNA-binding domain"/>
    <property type="match status" value="1"/>
</dbReference>
<evidence type="ECO:0000313" key="1">
    <source>
        <dbReference type="EMBL" id="AXG78650.1"/>
    </source>
</evidence>
<dbReference type="SUPFAM" id="SSF46689">
    <property type="entry name" value="Homeodomain-like"/>
    <property type="match status" value="1"/>
</dbReference>
<organism evidence="1 2">
    <name type="scientific">Streptomyces paludis</name>
    <dbReference type="NCBI Taxonomy" id="2282738"/>
    <lineage>
        <taxon>Bacteria</taxon>
        <taxon>Bacillati</taxon>
        <taxon>Actinomycetota</taxon>
        <taxon>Actinomycetes</taxon>
        <taxon>Kitasatosporales</taxon>
        <taxon>Streptomycetaceae</taxon>
        <taxon>Streptomyces</taxon>
    </lineage>
</organism>
<keyword evidence="2" id="KW-1185">Reference proteome</keyword>
<dbReference type="EMBL" id="CP031194">
    <property type="protein sequence ID" value="AXG78650.1"/>
    <property type="molecule type" value="Genomic_DNA"/>
</dbReference>